<evidence type="ECO:0000313" key="3">
    <source>
        <dbReference type="EMBL" id="KAE9405518.1"/>
    </source>
</evidence>
<dbReference type="GO" id="GO:0000981">
    <property type="term" value="F:DNA-binding transcription factor activity, RNA polymerase II-specific"/>
    <property type="evidence" value="ECO:0007669"/>
    <property type="project" value="TreeGrafter"/>
</dbReference>
<evidence type="ECO:0000259" key="2">
    <source>
        <dbReference type="PROSITE" id="PS51294"/>
    </source>
</evidence>
<feature type="domain" description="HTH myb-type" evidence="2">
    <location>
        <begin position="1"/>
        <end position="54"/>
    </location>
</feature>
<feature type="domain" description="Myb-like" evidence="1">
    <location>
        <begin position="111"/>
        <end position="157"/>
    </location>
</feature>
<dbReference type="SUPFAM" id="SSF46689">
    <property type="entry name" value="Homeodomain-like"/>
    <property type="match status" value="2"/>
</dbReference>
<evidence type="ECO:0000313" key="4">
    <source>
        <dbReference type="Proteomes" id="UP000799118"/>
    </source>
</evidence>
<dbReference type="InterPro" id="IPR001005">
    <property type="entry name" value="SANT/Myb"/>
</dbReference>
<keyword evidence="4" id="KW-1185">Reference proteome</keyword>
<dbReference type="PANTHER" id="PTHR45614">
    <property type="entry name" value="MYB PROTEIN-RELATED"/>
    <property type="match status" value="1"/>
</dbReference>
<dbReference type="PANTHER" id="PTHR45614:SF265">
    <property type="entry name" value="MYB-LIKE DOMAIN-CONTAINING PROTEIN-RELATED"/>
    <property type="match status" value="1"/>
</dbReference>
<feature type="domain" description="HTH myb-type" evidence="2">
    <location>
        <begin position="116"/>
        <end position="157"/>
    </location>
</feature>
<dbReference type="InterPro" id="IPR017930">
    <property type="entry name" value="Myb_dom"/>
</dbReference>
<sequence length="157" mass="18386">MLYRERRSWTAGEDQLLRDAIVKEDPTRTLNPSKWHAISRHVPNRNNKDCRKRWFAKLAKADVLRGNWNPEEDERLLNAIQKHGPKWTIVSTMVQTRNSDQCAKRWKDTLNPAIDRTSWTPAEDEKLIEAVRIHGNVWSKIAKMYFPGRTGLAAKNR</sequence>
<proteinExistence type="predicted"/>
<dbReference type="InterPro" id="IPR009057">
    <property type="entry name" value="Homeodomain-like_sf"/>
</dbReference>
<dbReference type="PROSITE" id="PS50090">
    <property type="entry name" value="MYB_LIKE"/>
    <property type="match status" value="3"/>
</dbReference>
<feature type="domain" description="Myb-like" evidence="1">
    <location>
        <begin position="60"/>
        <end position="110"/>
    </location>
</feature>
<dbReference type="Pfam" id="PF00249">
    <property type="entry name" value="Myb_DNA-binding"/>
    <property type="match status" value="1"/>
</dbReference>
<protein>
    <submittedName>
        <fullName evidence="3">MYB DNA binding protein/ transcription factor-like protein</fullName>
    </submittedName>
</protein>
<dbReference type="EMBL" id="ML769408">
    <property type="protein sequence ID" value="KAE9405518.1"/>
    <property type="molecule type" value="Genomic_DNA"/>
</dbReference>
<organism evidence="3 4">
    <name type="scientific">Gymnopus androsaceus JB14</name>
    <dbReference type="NCBI Taxonomy" id="1447944"/>
    <lineage>
        <taxon>Eukaryota</taxon>
        <taxon>Fungi</taxon>
        <taxon>Dikarya</taxon>
        <taxon>Basidiomycota</taxon>
        <taxon>Agaricomycotina</taxon>
        <taxon>Agaricomycetes</taxon>
        <taxon>Agaricomycetidae</taxon>
        <taxon>Agaricales</taxon>
        <taxon>Marasmiineae</taxon>
        <taxon>Omphalotaceae</taxon>
        <taxon>Gymnopus</taxon>
    </lineage>
</organism>
<dbReference type="Gene3D" id="1.10.10.60">
    <property type="entry name" value="Homeodomain-like"/>
    <property type="match status" value="3"/>
</dbReference>
<dbReference type="AlphaFoldDB" id="A0A6A4I7Z9"/>
<dbReference type="Pfam" id="PF13921">
    <property type="entry name" value="Myb_DNA-bind_6"/>
    <property type="match status" value="1"/>
</dbReference>
<accession>A0A6A4I7Z9</accession>
<reference evidence="3" key="1">
    <citation type="journal article" date="2019" name="Environ. Microbiol.">
        <title>Fungal ecological strategies reflected in gene transcription - a case study of two litter decomposers.</title>
        <authorList>
            <person name="Barbi F."/>
            <person name="Kohler A."/>
            <person name="Barry K."/>
            <person name="Baskaran P."/>
            <person name="Daum C."/>
            <person name="Fauchery L."/>
            <person name="Ihrmark K."/>
            <person name="Kuo A."/>
            <person name="LaButti K."/>
            <person name="Lipzen A."/>
            <person name="Morin E."/>
            <person name="Grigoriev I.V."/>
            <person name="Henrissat B."/>
            <person name="Lindahl B."/>
            <person name="Martin F."/>
        </authorList>
    </citation>
    <scope>NUCLEOTIDE SEQUENCE</scope>
    <source>
        <strain evidence="3">JB14</strain>
    </source>
</reference>
<dbReference type="SMART" id="SM00717">
    <property type="entry name" value="SANT"/>
    <property type="match status" value="3"/>
</dbReference>
<gene>
    <name evidence="3" type="ORF">BT96DRAFT_326589</name>
</gene>
<feature type="domain" description="Myb-like" evidence="1">
    <location>
        <begin position="6"/>
        <end position="58"/>
    </location>
</feature>
<feature type="domain" description="HTH myb-type" evidence="2">
    <location>
        <begin position="60"/>
        <end position="114"/>
    </location>
</feature>
<dbReference type="GO" id="GO:0000978">
    <property type="term" value="F:RNA polymerase II cis-regulatory region sequence-specific DNA binding"/>
    <property type="evidence" value="ECO:0007669"/>
    <property type="project" value="TreeGrafter"/>
</dbReference>
<dbReference type="Proteomes" id="UP000799118">
    <property type="component" value="Unassembled WGS sequence"/>
</dbReference>
<dbReference type="CDD" id="cd00167">
    <property type="entry name" value="SANT"/>
    <property type="match status" value="3"/>
</dbReference>
<name>A0A6A4I7Z9_9AGAR</name>
<dbReference type="OrthoDB" id="2143914at2759"/>
<dbReference type="InterPro" id="IPR050560">
    <property type="entry name" value="MYB_TF"/>
</dbReference>
<evidence type="ECO:0000259" key="1">
    <source>
        <dbReference type="PROSITE" id="PS50090"/>
    </source>
</evidence>
<dbReference type="PROSITE" id="PS51294">
    <property type="entry name" value="HTH_MYB"/>
    <property type="match status" value="3"/>
</dbReference>
<dbReference type="GO" id="GO:0005634">
    <property type="term" value="C:nucleus"/>
    <property type="evidence" value="ECO:0007669"/>
    <property type="project" value="TreeGrafter"/>
</dbReference>